<keyword evidence="1" id="KW-1133">Transmembrane helix</keyword>
<dbReference type="HOGENOM" id="CLU_1501448_0_0_3"/>
<dbReference type="EMBL" id="CP003587">
    <property type="protein sequence ID" value="AGY58801.1"/>
    <property type="molecule type" value="Genomic_DNA"/>
</dbReference>
<name>U5QIS8_GLOK1</name>
<dbReference type="STRING" id="1183438.GKIL_2555"/>
<keyword evidence="3" id="KW-1185">Reference proteome</keyword>
<gene>
    <name evidence="2" type="ORF">GKIL_2555</name>
</gene>
<protein>
    <recommendedName>
        <fullName evidence="4">Alpha/beta hydrolase</fullName>
    </recommendedName>
</protein>
<evidence type="ECO:0000256" key="1">
    <source>
        <dbReference type="SAM" id="Phobius"/>
    </source>
</evidence>
<keyword evidence="1" id="KW-0472">Membrane</keyword>
<reference evidence="2 3" key="1">
    <citation type="journal article" date="2013" name="PLoS ONE">
        <title>Cultivation and Complete Genome Sequencing of Gloeobacter kilaueensis sp. nov., from a Lava Cave in Kilauea Caldera, Hawai'i.</title>
        <authorList>
            <person name="Saw J.H."/>
            <person name="Schatz M."/>
            <person name="Brown M.V."/>
            <person name="Kunkel D.D."/>
            <person name="Foster J.S."/>
            <person name="Shick H."/>
            <person name="Christensen S."/>
            <person name="Hou S."/>
            <person name="Wan X."/>
            <person name="Donachie S.P."/>
        </authorList>
    </citation>
    <scope>NUCLEOTIDE SEQUENCE [LARGE SCALE GENOMIC DNA]</scope>
    <source>
        <strain evidence="3">JS</strain>
    </source>
</reference>
<dbReference type="Proteomes" id="UP000017396">
    <property type="component" value="Chromosome"/>
</dbReference>
<evidence type="ECO:0008006" key="4">
    <source>
        <dbReference type="Google" id="ProtNLM"/>
    </source>
</evidence>
<dbReference type="RefSeq" id="WP_023173990.1">
    <property type="nucleotide sequence ID" value="NC_022600.1"/>
</dbReference>
<dbReference type="AlphaFoldDB" id="U5QIS8"/>
<evidence type="ECO:0000313" key="2">
    <source>
        <dbReference type="EMBL" id="AGY58801.1"/>
    </source>
</evidence>
<sequence>MPEKLLLVVPGDQSSALKRWATEQFCAALAVPYRCLPACKAPYLPGAIRSLIAEAGCPVLIVAFSAGVVGVAAALGADWPRRKRIQIEAVIAIDGWLVPLFHQLPVYRMSHDDFTHRTCRPFGGMNRSNFWADPAVPHLELWAAPNRTQGWQEDHRSGERTRTTALGFLAARLAEHGFL</sequence>
<keyword evidence="1" id="KW-0812">Transmembrane</keyword>
<accession>U5QIS8</accession>
<evidence type="ECO:0000313" key="3">
    <source>
        <dbReference type="Proteomes" id="UP000017396"/>
    </source>
</evidence>
<proteinExistence type="predicted"/>
<dbReference type="KEGG" id="glj:GKIL_2555"/>
<organism evidence="2 3">
    <name type="scientific">Gloeobacter kilaueensis (strain ATCC BAA-2537 / CCAP 1431/1 / ULC 316 / JS1)</name>
    <dbReference type="NCBI Taxonomy" id="1183438"/>
    <lineage>
        <taxon>Bacteria</taxon>
        <taxon>Bacillati</taxon>
        <taxon>Cyanobacteriota</taxon>
        <taxon>Cyanophyceae</taxon>
        <taxon>Gloeobacterales</taxon>
        <taxon>Gloeobacteraceae</taxon>
        <taxon>Gloeobacter</taxon>
    </lineage>
</organism>
<feature type="transmembrane region" description="Helical" evidence="1">
    <location>
        <begin position="51"/>
        <end position="75"/>
    </location>
</feature>
<dbReference type="OrthoDB" id="529979at2"/>
<dbReference type="eggNOG" id="ENOG5030P5G">
    <property type="taxonomic scope" value="Bacteria"/>
</dbReference>